<dbReference type="AlphaFoldDB" id="A0A7K3TIY8"/>
<comment type="caution">
    <text evidence="2">The sequence shown here is derived from an EMBL/GenBank/DDBJ whole genome shotgun (WGS) entry which is preliminary data.</text>
</comment>
<dbReference type="OrthoDB" id="3239634at2"/>
<protein>
    <recommendedName>
        <fullName evidence="4">AbiEi antitoxin C-terminal domain-containing protein</fullName>
    </recommendedName>
</protein>
<organism evidence="2 3">
    <name type="scientific">Bifidobacterium avesanii</name>
    <dbReference type="NCBI Taxonomy" id="1798157"/>
    <lineage>
        <taxon>Bacteria</taxon>
        <taxon>Bacillati</taxon>
        <taxon>Actinomycetota</taxon>
        <taxon>Actinomycetes</taxon>
        <taxon>Bifidobacteriales</taxon>
        <taxon>Bifidobacteriaceae</taxon>
        <taxon>Bifidobacterium</taxon>
    </lineage>
</organism>
<evidence type="ECO:0000313" key="2">
    <source>
        <dbReference type="EMBL" id="NEG79041.1"/>
    </source>
</evidence>
<accession>A0A7K3TIY8</accession>
<dbReference type="EMBL" id="WHZY01000015">
    <property type="protein sequence ID" value="NEG79041.1"/>
    <property type="molecule type" value="Genomic_DNA"/>
</dbReference>
<sequence length="227" mass="24511">MKTTATAPVIPSGANDSIIPASELPGPLGAAALARMGILVPLDGTGGYLASQARTVHGRAGIIQAMLPSASTACATLALWVWIGGEFPPNLQIVSHSHFRAAVYGRRIQVYDRKLDDRDRSRLGRLWVTSPARTACDLACAKPGRFDGLNVPNAIVELIREFGVTVDECLQLLWDNPRWPGHARGIGLLTRIGDTQPDLRSPEFRDPMFRDPEFPKPAGKTLGKDPS</sequence>
<reference evidence="2 3" key="1">
    <citation type="submission" date="2019-10" db="EMBL/GenBank/DDBJ databases">
        <title>Bifidobacterium from non-human primates.</title>
        <authorList>
            <person name="Modesto M."/>
        </authorList>
    </citation>
    <scope>NUCLEOTIDE SEQUENCE [LARGE SCALE GENOMIC DNA]</scope>
    <source>
        <strain evidence="2 3">TREC</strain>
    </source>
</reference>
<proteinExistence type="predicted"/>
<name>A0A7K3TIY8_9BIFI</name>
<feature type="region of interest" description="Disordered" evidence="1">
    <location>
        <begin position="197"/>
        <end position="227"/>
    </location>
</feature>
<gene>
    <name evidence="2" type="ORF">GFD22_08695</name>
</gene>
<dbReference type="RefSeq" id="WP_152350409.1">
    <property type="nucleotide sequence ID" value="NZ_WBSN01000008.1"/>
</dbReference>
<evidence type="ECO:0008006" key="4">
    <source>
        <dbReference type="Google" id="ProtNLM"/>
    </source>
</evidence>
<dbReference type="Proteomes" id="UP000469763">
    <property type="component" value="Unassembled WGS sequence"/>
</dbReference>
<feature type="compositionally biased region" description="Basic and acidic residues" evidence="1">
    <location>
        <begin position="200"/>
        <end position="214"/>
    </location>
</feature>
<evidence type="ECO:0000313" key="3">
    <source>
        <dbReference type="Proteomes" id="UP000469763"/>
    </source>
</evidence>
<evidence type="ECO:0000256" key="1">
    <source>
        <dbReference type="SAM" id="MobiDB-lite"/>
    </source>
</evidence>
<keyword evidence="3" id="KW-1185">Reference proteome</keyword>